<dbReference type="PANTHER" id="PTHR43065">
    <property type="entry name" value="SENSOR HISTIDINE KINASE"/>
    <property type="match status" value="1"/>
</dbReference>
<dbReference type="GO" id="GO:0000155">
    <property type="term" value="F:phosphorelay sensor kinase activity"/>
    <property type="evidence" value="ECO:0007669"/>
    <property type="project" value="InterPro"/>
</dbReference>
<dbReference type="GO" id="GO:0005524">
    <property type="term" value="F:ATP binding"/>
    <property type="evidence" value="ECO:0007669"/>
    <property type="project" value="UniProtKB-KW"/>
</dbReference>
<dbReference type="PROSITE" id="PS50112">
    <property type="entry name" value="PAS"/>
    <property type="match status" value="1"/>
</dbReference>
<gene>
    <name evidence="11" type="primary">kinA_9</name>
    <name evidence="11" type="ORF">DEAC_c33730</name>
</gene>
<evidence type="ECO:0000256" key="2">
    <source>
        <dbReference type="ARBA" id="ARBA00012438"/>
    </source>
</evidence>
<organism evidence="11 12">
    <name type="scientific">Desulfosporosinus acididurans</name>
    <dbReference type="NCBI Taxonomy" id="476652"/>
    <lineage>
        <taxon>Bacteria</taxon>
        <taxon>Bacillati</taxon>
        <taxon>Bacillota</taxon>
        <taxon>Clostridia</taxon>
        <taxon>Eubacteriales</taxon>
        <taxon>Desulfitobacteriaceae</taxon>
        <taxon>Desulfosporosinus</taxon>
    </lineage>
</organism>
<dbReference type="PRINTS" id="PR00344">
    <property type="entry name" value="BCTRLSENSOR"/>
</dbReference>
<evidence type="ECO:0000256" key="1">
    <source>
        <dbReference type="ARBA" id="ARBA00000085"/>
    </source>
</evidence>
<dbReference type="CDD" id="cd00075">
    <property type="entry name" value="HATPase"/>
    <property type="match status" value="1"/>
</dbReference>
<dbReference type="CDD" id="cd00082">
    <property type="entry name" value="HisKA"/>
    <property type="match status" value="1"/>
</dbReference>
<accession>A0A0J1FMK2</accession>
<dbReference type="InterPro" id="IPR003594">
    <property type="entry name" value="HATPase_dom"/>
</dbReference>
<keyword evidence="12" id="KW-1185">Reference proteome</keyword>
<evidence type="ECO:0000256" key="8">
    <source>
        <dbReference type="ARBA" id="ARBA00023012"/>
    </source>
</evidence>
<dbReference type="SMART" id="SM00091">
    <property type="entry name" value="PAS"/>
    <property type="match status" value="1"/>
</dbReference>
<evidence type="ECO:0000313" key="12">
    <source>
        <dbReference type="Proteomes" id="UP000036356"/>
    </source>
</evidence>
<dbReference type="Gene3D" id="1.10.287.130">
    <property type="match status" value="1"/>
</dbReference>
<protein>
    <recommendedName>
        <fullName evidence="2">histidine kinase</fullName>
        <ecNumber evidence="2">2.7.13.3</ecNumber>
    </recommendedName>
</protein>
<dbReference type="RefSeq" id="WP_053006476.1">
    <property type="nucleotide sequence ID" value="NZ_LDZY01000012.1"/>
</dbReference>
<comment type="catalytic activity">
    <reaction evidence="1">
        <text>ATP + protein L-histidine = ADP + protein N-phospho-L-histidine.</text>
        <dbReference type="EC" id="2.7.13.3"/>
    </reaction>
</comment>
<dbReference type="SUPFAM" id="SSF55874">
    <property type="entry name" value="ATPase domain of HSP90 chaperone/DNA topoisomerase II/histidine kinase"/>
    <property type="match status" value="1"/>
</dbReference>
<reference evidence="11 12" key="1">
    <citation type="submission" date="2015-06" db="EMBL/GenBank/DDBJ databases">
        <title>Draft genome of the moderately acidophilic sulfate reducer Candidatus Desulfosporosinus acididurans strain M1.</title>
        <authorList>
            <person name="Poehlein A."/>
            <person name="Petzsch P."/>
            <person name="Johnson B.D."/>
            <person name="Schloemann M."/>
            <person name="Daniel R."/>
            <person name="Muehling M."/>
        </authorList>
    </citation>
    <scope>NUCLEOTIDE SEQUENCE [LARGE SCALE GENOMIC DNA]</scope>
    <source>
        <strain evidence="11 12">M1</strain>
    </source>
</reference>
<dbReference type="InterPro" id="IPR005467">
    <property type="entry name" value="His_kinase_dom"/>
</dbReference>
<evidence type="ECO:0000256" key="4">
    <source>
        <dbReference type="ARBA" id="ARBA00022679"/>
    </source>
</evidence>
<keyword evidence="8" id="KW-0902">Two-component regulatory system</keyword>
<keyword evidence="4 11" id="KW-0808">Transferase</keyword>
<dbReference type="InterPro" id="IPR036097">
    <property type="entry name" value="HisK_dim/P_sf"/>
</dbReference>
<dbReference type="PANTHER" id="PTHR43065:SF10">
    <property type="entry name" value="PEROXIDE STRESS-ACTIVATED HISTIDINE KINASE MAK3"/>
    <property type="match status" value="1"/>
</dbReference>
<dbReference type="PROSITE" id="PS50109">
    <property type="entry name" value="HIS_KIN"/>
    <property type="match status" value="1"/>
</dbReference>
<feature type="domain" description="PAS" evidence="10">
    <location>
        <begin position="45"/>
        <end position="115"/>
    </location>
</feature>
<evidence type="ECO:0000259" key="9">
    <source>
        <dbReference type="PROSITE" id="PS50109"/>
    </source>
</evidence>
<evidence type="ECO:0000256" key="6">
    <source>
        <dbReference type="ARBA" id="ARBA00022777"/>
    </source>
</evidence>
<dbReference type="AlphaFoldDB" id="A0A0J1FMK2"/>
<dbReference type="Pfam" id="PF13426">
    <property type="entry name" value="PAS_9"/>
    <property type="match status" value="1"/>
</dbReference>
<name>A0A0J1FMK2_9FIRM</name>
<evidence type="ECO:0000256" key="5">
    <source>
        <dbReference type="ARBA" id="ARBA00022741"/>
    </source>
</evidence>
<keyword evidence="6 11" id="KW-0418">Kinase</keyword>
<dbReference type="SUPFAM" id="SSF47384">
    <property type="entry name" value="Homodimeric domain of signal transducing histidine kinase"/>
    <property type="match status" value="1"/>
</dbReference>
<dbReference type="CDD" id="cd00130">
    <property type="entry name" value="PAS"/>
    <property type="match status" value="1"/>
</dbReference>
<evidence type="ECO:0000256" key="7">
    <source>
        <dbReference type="ARBA" id="ARBA00022840"/>
    </source>
</evidence>
<feature type="domain" description="Histidine kinase" evidence="9">
    <location>
        <begin position="179"/>
        <end position="382"/>
    </location>
</feature>
<dbReference type="PATRIC" id="fig|476652.3.peg.3559"/>
<comment type="caution">
    <text evidence="11">The sequence shown here is derived from an EMBL/GenBank/DDBJ whole genome shotgun (WGS) entry which is preliminary data.</text>
</comment>
<dbReference type="InterPro" id="IPR004358">
    <property type="entry name" value="Sig_transdc_His_kin-like_C"/>
</dbReference>
<dbReference type="InterPro" id="IPR036890">
    <property type="entry name" value="HATPase_C_sf"/>
</dbReference>
<dbReference type="InterPro" id="IPR000014">
    <property type="entry name" value="PAS"/>
</dbReference>
<dbReference type="STRING" id="476652.DEAC_c33730"/>
<evidence type="ECO:0000259" key="10">
    <source>
        <dbReference type="PROSITE" id="PS50112"/>
    </source>
</evidence>
<dbReference type="SMART" id="SM00387">
    <property type="entry name" value="HATPase_c"/>
    <property type="match status" value="1"/>
</dbReference>
<dbReference type="EMBL" id="LDZY01000012">
    <property type="protein sequence ID" value="KLU64729.1"/>
    <property type="molecule type" value="Genomic_DNA"/>
</dbReference>
<dbReference type="Pfam" id="PF02518">
    <property type="entry name" value="HATPase_c"/>
    <property type="match status" value="1"/>
</dbReference>
<dbReference type="Gene3D" id="3.30.565.10">
    <property type="entry name" value="Histidine kinase-like ATPase, C-terminal domain"/>
    <property type="match status" value="1"/>
</dbReference>
<evidence type="ECO:0000256" key="3">
    <source>
        <dbReference type="ARBA" id="ARBA00022553"/>
    </source>
</evidence>
<keyword evidence="3" id="KW-0597">Phosphoprotein</keyword>
<dbReference type="Gene3D" id="3.30.450.20">
    <property type="entry name" value="PAS domain"/>
    <property type="match status" value="1"/>
</dbReference>
<evidence type="ECO:0000313" key="11">
    <source>
        <dbReference type="EMBL" id="KLU64729.1"/>
    </source>
</evidence>
<dbReference type="EC" id="2.7.13.3" evidence="2"/>
<dbReference type="InterPro" id="IPR035965">
    <property type="entry name" value="PAS-like_dom_sf"/>
</dbReference>
<dbReference type="Proteomes" id="UP000036356">
    <property type="component" value="Unassembled WGS sequence"/>
</dbReference>
<dbReference type="NCBIfam" id="TIGR00229">
    <property type="entry name" value="sensory_box"/>
    <property type="match status" value="1"/>
</dbReference>
<proteinExistence type="predicted"/>
<keyword evidence="5" id="KW-0547">Nucleotide-binding</keyword>
<sequence length="382" mass="43283">MMENQNKLVDCSSYIYPENNMIKSKFLFKSHGFIDKNDSEQYNHSLKNYRKLFDHFHDSLLIINLEGQILEANRAALEAYGYTHKELCSMRVHDLRAEETKGFVNVQLQEAIEKGITFQTYHVRRNGECFSVEVNSHQIMIKFEKLLVSIIRNISELKCLEMNSLNREDLTILGKIASGLAHEIRNSITGVHGFLQLAICQKLTQDKFAEHCALMLQELNRADYILSQLILASNEKVLNLELKNLNQLLGTMIPSIQATVKEQNKTIKCYLEEIPNIFLDEHEIKELIRNLVDNALDSITKGGMVTITTTSSNKSLVLQIQDNGSGIIPEILNQLGTPFLTTKERGIGLGLVICKNIVSRHKGTINFQTGNLGTTVRVSFSL</sequence>
<keyword evidence="7" id="KW-0067">ATP-binding</keyword>
<dbReference type="InterPro" id="IPR003661">
    <property type="entry name" value="HisK_dim/P_dom"/>
</dbReference>
<dbReference type="SUPFAM" id="SSF55785">
    <property type="entry name" value="PYP-like sensor domain (PAS domain)"/>
    <property type="match status" value="1"/>
</dbReference>